<gene>
    <name evidence="2" type="ORF">EZ449_02155</name>
</gene>
<protein>
    <submittedName>
        <fullName evidence="2">ThuA domain-containing protein</fullName>
    </submittedName>
</protein>
<sequence>MKKVISFCLLIATIILFQGFITPKKNPKILVFSKTKGYRHASIGVGKTTIQKLGMDHHFDVDTTENAALFTEDNLKQYAAVIFLSTTGDVLNNAQQAAFERYIQAGGGYVGIHAATDTEYDWPWYGKLAGAYFTSHPAVQEAKFIIKDRKHPSTKFITDSVWMHKDELYNFKDINPDIKVLITIDETSYNGGKNGKFHPFSWYHNFDGGRSFYTSMGHTDETWREDKFLKHLWGGIEYAVGHQKKLDYSKAHSRLP</sequence>
<evidence type="ECO:0000313" key="2">
    <source>
        <dbReference type="EMBL" id="TCD12869.1"/>
    </source>
</evidence>
<keyword evidence="3" id="KW-1185">Reference proteome</keyword>
<name>A0A4R0P796_9SPHI</name>
<organism evidence="2 3">
    <name type="scientific">Pedobacter frigidisoli</name>
    <dbReference type="NCBI Taxonomy" id="2530455"/>
    <lineage>
        <taxon>Bacteria</taxon>
        <taxon>Pseudomonadati</taxon>
        <taxon>Bacteroidota</taxon>
        <taxon>Sphingobacteriia</taxon>
        <taxon>Sphingobacteriales</taxon>
        <taxon>Sphingobacteriaceae</taxon>
        <taxon>Pedobacter</taxon>
    </lineage>
</organism>
<dbReference type="PANTHER" id="PTHR40469">
    <property type="entry name" value="SECRETED GLYCOSYL HYDROLASE"/>
    <property type="match status" value="1"/>
</dbReference>
<dbReference type="OrthoDB" id="9816308at2"/>
<proteinExistence type="predicted"/>
<evidence type="ECO:0000313" key="3">
    <source>
        <dbReference type="Proteomes" id="UP000291485"/>
    </source>
</evidence>
<dbReference type="Pfam" id="PF06283">
    <property type="entry name" value="ThuA"/>
    <property type="match status" value="1"/>
</dbReference>
<dbReference type="RefSeq" id="WP_131556302.1">
    <property type="nucleotide sequence ID" value="NZ_SJSN01000001.1"/>
</dbReference>
<accession>A0A4R0P796</accession>
<comment type="caution">
    <text evidence="2">The sequence shown here is derived from an EMBL/GenBank/DDBJ whole genome shotgun (WGS) entry which is preliminary data.</text>
</comment>
<dbReference type="Proteomes" id="UP000291485">
    <property type="component" value="Unassembled WGS sequence"/>
</dbReference>
<feature type="domain" description="ThuA-like" evidence="1">
    <location>
        <begin position="28"/>
        <end position="239"/>
    </location>
</feature>
<dbReference type="PANTHER" id="PTHR40469:SF2">
    <property type="entry name" value="GALACTOSE-BINDING DOMAIN-LIKE SUPERFAMILY PROTEIN"/>
    <property type="match status" value="1"/>
</dbReference>
<dbReference type="EMBL" id="SJSN01000001">
    <property type="protein sequence ID" value="TCD12869.1"/>
    <property type="molecule type" value="Genomic_DNA"/>
</dbReference>
<dbReference type="AlphaFoldDB" id="A0A4R0P796"/>
<dbReference type="SUPFAM" id="SSF52317">
    <property type="entry name" value="Class I glutamine amidotransferase-like"/>
    <property type="match status" value="1"/>
</dbReference>
<reference evidence="2 3" key="1">
    <citation type="submission" date="2019-02" db="EMBL/GenBank/DDBJ databases">
        <title>Pedobacter sp. RP-3-11 sp. nov., isolated from Arctic soil.</title>
        <authorList>
            <person name="Dahal R.H."/>
        </authorList>
    </citation>
    <scope>NUCLEOTIDE SEQUENCE [LARGE SCALE GENOMIC DNA]</scope>
    <source>
        <strain evidence="2 3">RP-3-11</strain>
    </source>
</reference>
<dbReference type="InterPro" id="IPR029010">
    <property type="entry name" value="ThuA-like"/>
</dbReference>
<dbReference type="Gene3D" id="3.40.50.880">
    <property type="match status" value="1"/>
</dbReference>
<dbReference type="InterPro" id="IPR029062">
    <property type="entry name" value="Class_I_gatase-like"/>
</dbReference>
<evidence type="ECO:0000259" key="1">
    <source>
        <dbReference type="Pfam" id="PF06283"/>
    </source>
</evidence>